<gene>
    <name evidence="1" type="ORF">NTJ_14695</name>
</gene>
<evidence type="ECO:0000313" key="1">
    <source>
        <dbReference type="EMBL" id="BET01877.1"/>
    </source>
</evidence>
<dbReference type="Proteomes" id="UP001307889">
    <property type="component" value="Chromosome 13"/>
</dbReference>
<sequence>MNTQPRPKIEREGPHVKMRKRIKSEFYEEPCRGVCTTVHFLSSGFDPERVCELVTNEIQRQAERARKMFAGSNLLELS</sequence>
<name>A0ABN7BBX9_9HEMI</name>
<reference evidence="1 2" key="1">
    <citation type="submission" date="2023-09" db="EMBL/GenBank/DDBJ databases">
        <title>Nesidiocoris tenuis whole genome shotgun sequence.</title>
        <authorList>
            <person name="Shibata T."/>
            <person name="Shimoda M."/>
            <person name="Kobayashi T."/>
            <person name="Uehara T."/>
        </authorList>
    </citation>
    <scope>NUCLEOTIDE SEQUENCE [LARGE SCALE GENOMIC DNA]</scope>
    <source>
        <strain evidence="1 2">Japan</strain>
    </source>
</reference>
<dbReference type="EMBL" id="AP028921">
    <property type="protein sequence ID" value="BET01877.1"/>
    <property type="molecule type" value="Genomic_DNA"/>
</dbReference>
<protein>
    <submittedName>
        <fullName evidence="1">Uncharacterized protein</fullName>
    </submittedName>
</protein>
<organism evidence="1 2">
    <name type="scientific">Nesidiocoris tenuis</name>
    <dbReference type="NCBI Taxonomy" id="355587"/>
    <lineage>
        <taxon>Eukaryota</taxon>
        <taxon>Metazoa</taxon>
        <taxon>Ecdysozoa</taxon>
        <taxon>Arthropoda</taxon>
        <taxon>Hexapoda</taxon>
        <taxon>Insecta</taxon>
        <taxon>Pterygota</taxon>
        <taxon>Neoptera</taxon>
        <taxon>Paraneoptera</taxon>
        <taxon>Hemiptera</taxon>
        <taxon>Heteroptera</taxon>
        <taxon>Panheteroptera</taxon>
        <taxon>Cimicomorpha</taxon>
        <taxon>Miridae</taxon>
        <taxon>Dicyphina</taxon>
        <taxon>Nesidiocoris</taxon>
    </lineage>
</organism>
<keyword evidence="2" id="KW-1185">Reference proteome</keyword>
<accession>A0ABN7BBX9</accession>
<proteinExistence type="predicted"/>
<evidence type="ECO:0000313" key="2">
    <source>
        <dbReference type="Proteomes" id="UP001307889"/>
    </source>
</evidence>